<dbReference type="Gene3D" id="1.25.40.10">
    <property type="entry name" value="Tetratricopeptide repeat domain"/>
    <property type="match status" value="1"/>
</dbReference>
<comment type="caution">
    <text evidence="1">The sequence shown here is derived from an EMBL/GenBank/DDBJ whole genome shotgun (WGS) entry which is preliminary data.</text>
</comment>
<evidence type="ECO:0000313" key="1">
    <source>
        <dbReference type="EMBL" id="GAA1720290.1"/>
    </source>
</evidence>
<keyword evidence="2" id="KW-1185">Reference proteome</keyword>
<accession>A0ABN2J8Q9</accession>
<proteinExistence type="predicted"/>
<protein>
    <recommendedName>
        <fullName evidence="3">Tetratricopeptide repeat protein</fullName>
    </recommendedName>
</protein>
<dbReference type="EMBL" id="BAAANY010000045">
    <property type="protein sequence ID" value="GAA1720290.1"/>
    <property type="molecule type" value="Genomic_DNA"/>
</dbReference>
<dbReference type="InterPro" id="IPR011990">
    <property type="entry name" value="TPR-like_helical_dom_sf"/>
</dbReference>
<reference evidence="1 2" key="1">
    <citation type="journal article" date="2019" name="Int. J. Syst. Evol. Microbiol.">
        <title>The Global Catalogue of Microorganisms (GCM) 10K type strain sequencing project: providing services to taxonomists for standard genome sequencing and annotation.</title>
        <authorList>
            <consortium name="The Broad Institute Genomics Platform"/>
            <consortium name="The Broad Institute Genome Sequencing Center for Infectious Disease"/>
            <person name="Wu L."/>
            <person name="Ma J."/>
        </authorList>
    </citation>
    <scope>NUCLEOTIDE SEQUENCE [LARGE SCALE GENOMIC DNA]</scope>
    <source>
        <strain evidence="1 2">JCM 14718</strain>
    </source>
</reference>
<dbReference type="Proteomes" id="UP001500618">
    <property type="component" value="Unassembled WGS sequence"/>
</dbReference>
<name>A0ABN2J8Q9_9ACTN</name>
<evidence type="ECO:0000313" key="2">
    <source>
        <dbReference type="Proteomes" id="UP001500618"/>
    </source>
</evidence>
<gene>
    <name evidence="1" type="ORF">GCM10009765_80610</name>
</gene>
<dbReference type="SUPFAM" id="SSF48452">
    <property type="entry name" value="TPR-like"/>
    <property type="match status" value="1"/>
</dbReference>
<organism evidence="1 2">
    <name type="scientific">Fodinicola feengrottensis</name>
    <dbReference type="NCBI Taxonomy" id="435914"/>
    <lineage>
        <taxon>Bacteria</taxon>
        <taxon>Bacillati</taxon>
        <taxon>Actinomycetota</taxon>
        <taxon>Actinomycetes</taxon>
        <taxon>Mycobacteriales</taxon>
        <taxon>Fodinicola</taxon>
    </lineage>
</organism>
<sequence length="307" mass="33610">MLPTRSNPKIGIEQAQEARGLVGEIIRLDNEQGGDTLCEAAAATVDRVDQWLQFGEYSERVGRELQLALAELQEATGWVHYDAGRQQTARYWYQQALCQAQITGNLPLEVGVLGCLSMQAAHLGRAREAIQLAVRAQEQSAGWAPPRVKTYALLREALGWAEMGDLGEAHRVMARAHHTYRAARHDDDPPWVWFLDPAEMTAIDGYVLAAAGKHDAATKKLGDAIEIGGPFPRNQTFRRLRQGEAILRAGNVAEARDRIGALLPEISSVSSGRIRQRTLAICERAKLSNTSAGRELVEKAASMGVVA</sequence>
<evidence type="ECO:0008006" key="3">
    <source>
        <dbReference type="Google" id="ProtNLM"/>
    </source>
</evidence>